<organism evidence="10 12">
    <name type="scientific">Rotaria socialis</name>
    <dbReference type="NCBI Taxonomy" id="392032"/>
    <lineage>
        <taxon>Eukaryota</taxon>
        <taxon>Metazoa</taxon>
        <taxon>Spiralia</taxon>
        <taxon>Gnathifera</taxon>
        <taxon>Rotifera</taxon>
        <taxon>Eurotatoria</taxon>
        <taxon>Bdelloidea</taxon>
        <taxon>Philodinida</taxon>
        <taxon>Philodinidae</taxon>
        <taxon>Rotaria</taxon>
    </lineage>
</organism>
<keyword evidence="5 8" id="KW-0472">Membrane</keyword>
<dbReference type="EMBL" id="CAJNYV010000997">
    <property type="protein sequence ID" value="CAF3397874.1"/>
    <property type="molecule type" value="Genomic_DNA"/>
</dbReference>
<dbReference type="PROSITE" id="PS50262">
    <property type="entry name" value="G_PROTEIN_RECEP_F1_2"/>
    <property type="match status" value="1"/>
</dbReference>
<dbReference type="EMBL" id="CAJOBS010003704">
    <property type="protein sequence ID" value="CAF4863964.1"/>
    <property type="molecule type" value="Genomic_DNA"/>
</dbReference>
<keyword evidence="2 8" id="KW-0812">Transmembrane</keyword>
<accession>A0A817ZYH2</accession>
<sequence length="296" mass="33983">MGIIPLIYAQYNSPNPFFTLVYFCKIRVYVNQWSAMSCRWLLVMACVDRCFACSASAYLVRFLRINLARRIAIGIIIMWMILPIHTLIFVNIITPVNTGCLVIDKDVAIYHGVYTIVMGGVLPPLVAIACTLLIWKRIKGKNQRRAMTIMNRAESHKNSRDHQVLVLLFPQVAMFILSTIPFMSNNLYTSLTAEILNKPIDRRAIEGFAQAMTELFVYIFPASSFYSNALVSRRFRKEWIATMKHFAKCILRGKRRIIPIIQAQGKFAINEIPPAMIRISPLNNFNHSDLVNEQYK</sequence>
<evidence type="ECO:0000313" key="10">
    <source>
        <dbReference type="EMBL" id="CAF3397874.1"/>
    </source>
</evidence>
<keyword evidence="7" id="KW-0807">Transducer</keyword>
<evidence type="ECO:0000313" key="11">
    <source>
        <dbReference type="EMBL" id="CAF4863964.1"/>
    </source>
</evidence>
<dbReference type="GO" id="GO:0005886">
    <property type="term" value="C:plasma membrane"/>
    <property type="evidence" value="ECO:0007669"/>
    <property type="project" value="TreeGrafter"/>
</dbReference>
<evidence type="ECO:0000256" key="5">
    <source>
        <dbReference type="ARBA" id="ARBA00023136"/>
    </source>
</evidence>
<evidence type="ECO:0000313" key="12">
    <source>
        <dbReference type="Proteomes" id="UP000663865"/>
    </source>
</evidence>
<dbReference type="CDD" id="cd00637">
    <property type="entry name" value="7tm_classA_rhodopsin-like"/>
    <property type="match status" value="1"/>
</dbReference>
<evidence type="ECO:0000256" key="4">
    <source>
        <dbReference type="ARBA" id="ARBA00023040"/>
    </source>
</evidence>
<gene>
    <name evidence="10" type="ORF">KIK155_LOCUS7836</name>
    <name evidence="11" type="ORF">TOA249_LOCUS27931</name>
</gene>
<dbReference type="AlphaFoldDB" id="A0A817ZYH2"/>
<evidence type="ECO:0000256" key="2">
    <source>
        <dbReference type="ARBA" id="ARBA00022692"/>
    </source>
</evidence>
<feature type="transmembrane region" description="Helical" evidence="8">
    <location>
        <begin position="113"/>
        <end position="135"/>
    </location>
</feature>
<keyword evidence="4" id="KW-0297">G-protein coupled receptor</keyword>
<dbReference type="Gene3D" id="1.20.1070.10">
    <property type="entry name" value="Rhodopsin 7-helix transmembrane proteins"/>
    <property type="match status" value="1"/>
</dbReference>
<feature type="transmembrane region" description="Helical" evidence="8">
    <location>
        <begin position="164"/>
        <end position="183"/>
    </location>
</feature>
<dbReference type="GO" id="GO:0004930">
    <property type="term" value="F:G protein-coupled receptor activity"/>
    <property type="evidence" value="ECO:0007669"/>
    <property type="project" value="UniProtKB-KW"/>
</dbReference>
<name>A0A817ZYH2_9BILA</name>
<evidence type="ECO:0000256" key="3">
    <source>
        <dbReference type="ARBA" id="ARBA00022989"/>
    </source>
</evidence>
<feature type="transmembrane region" description="Helical" evidence="8">
    <location>
        <begin position="215"/>
        <end position="231"/>
    </location>
</feature>
<evidence type="ECO:0000256" key="6">
    <source>
        <dbReference type="ARBA" id="ARBA00023170"/>
    </source>
</evidence>
<dbReference type="Proteomes" id="UP000663865">
    <property type="component" value="Unassembled WGS sequence"/>
</dbReference>
<evidence type="ECO:0000256" key="7">
    <source>
        <dbReference type="ARBA" id="ARBA00023224"/>
    </source>
</evidence>
<feature type="transmembrane region" description="Helical" evidence="8">
    <location>
        <begin position="72"/>
        <end position="93"/>
    </location>
</feature>
<dbReference type="SUPFAM" id="SSF81321">
    <property type="entry name" value="Family A G protein-coupled receptor-like"/>
    <property type="match status" value="1"/>
</dbReference>
<feature type="domain" description="G-protein coupled receptors family 1 profile" evidence="9">
    <location>
        <begin position="1"/>
        <end position="218"/>
    </location>
</feature>
<keyword evidence="3 8" id="KW-1133">Transmembrane helix</keyword>
<reference evidence="10" key="1">
    <citation type="submission" date="2021-02" db="EMBL/GenBank/DDBJ databases">
        <authorList>
            <person name="Nowell W R."/>
        </authorList>
    </citation>
    <scope>NUCLEOTIDE SEQUENCE</scope>
</reference>
<comment type="subcellular location">
    <subcellularLocation>
        <location evidence="1">Membrane</location>
        <topology evidence="1">Multi-pass membrane protein</topology>
    </subcellularLocation>
</comment>
<evidence type="ECO:0000259" key="9">
    <source>
        <dbReference type="PROSITE" id="PS50262"/>
    </source>
</evidence>
<dbReference type="InterPro" id="IPR017452">
    <property type="entry name" value="GPCR_Rhodpsn_7TM"/>
</dbReference>
<evidence type="ECO:0000256" key="8">
    <source>
        <dbReference type="SAM" id="Phobius"/>
    </source>
</evidence>
<comment type="caution">
    <text evidence="10">The sequence shown here is derived from an EMBL/GenBank/DDBJ whole genome shotgun (WGS) entry which is preliminary data.</text>
</comment>
<keyword evidence="6" id="KW-0675">Receptor</keyword>
<dbReference type="PANTHER" id="PTHR24243">
    <property type="entry name" value="G-PROTEIN COUPLED RECEPTOR"/>
    <property type="match status" value="1"/>
</dbReference>
<evidence type="ECO:0000256" key="1">
    <source>
        <dbReference type="ARBA" id="ARBA00004141"/>
    </source>
</evidence>
<protein>
    <recommendedName>
        <fullName evidence="9">G-protein coupled receptors family 1 profile domain-containing protein</fullName>
    </recommendedName>
</protein>
<dbReference type="PANTHER" id="PTHR24243:SF208">
    <property type="entry name" value="PYROKININ-1 RECEPTOR"/>
    <property type="match status" value="1"/>
</dbReference>
<proteinExistence type="predicted"/>
<dbReference type="Proteomes" id="UP000663838">
    <property type="component" value="Unassembled WGS sequence"/>
</dbReference>